<name>A0A060SQU1_PYCCI</name>
<feature type="domain" description="SUZ" evidence="3">
    <location>
        <begin position="71"/>
        <end position="146"/>
    </location>
</feature>
<sequence length="549" mass="58808">MAVTNTSLNNLVDSDSWGAPSTPSATPLISKHSSTAVRDDWDDDEADALEVDDPQKLWEEANARAPMPQVVIAGSSTSSTAALSPPPAALQPVMRILKRPSASSSSPSSPSPSGSAIANDSIASNSYAEREARYQAARERIFGEARLAAPSPPDGLPSASEGTSGASAPHRTHAPTSVRVSREPKGPPAGQRTTRSPEAAADGSLENEERGFSSRRVSIFSMLSDGRLVLAVAASFIVDPSHLYFNAREPTVSMTVISLDSTMDTTHGARGVLFDLGDRALLAQVGHWKPGLRGVGMRIQIHTLVVIDCYANPRDRVWRVAVKRVIASASGAPTSLPSTTMYDNEDTQDDVLSAYFDKSASVVRHSFGRFEQGLVRPTARYVVESFARYPLRSTFLATYATLSALPVLSFLGFSIFIFSSSIFFALSAAILTALSVVLFLGFWVACTLVLLLFLSIPIAVGVFITYLLLRFAFIARKEGSVRSALSPWAQETKGLVKRGKHGEQPNGDAHAESEAETLVIGSVVLEQASPAEKDADVDTLWKKETIDAQ</sequence>
<feature type="transmembrane region" description="Helical" evidence="2">
    <location>
        <begin position="423"/>
        <end position="444"/>
    </location>
</feature>
<reference evidence="4" key="1">
    <citation type="submission" date="2014-01" db="EMBL/GenBank/DDBJ databases">
        <title>The genome of the white-rot fungus Pycnoporus cinnabarinus: a basidiomycete model with a versatile arsenal for lignocellulosic biomass breakdown.</title>
        <authorList>
            <person name="Levasseur A."/>
            <person name="Lomascolo A."/>
            <person name="Ruiz-Duenas F.J."/>
            <person name="Uzan E."/>
            <person name="Piumi F."/>
            <person name="Kues U."/>
            <person name="Ram A.F.J."/>
            <person name="Murat C."/>
            <person name="Haon M."/>
            <person name="Benoit I."/>
            <person name="Arfi Y."/>
            <person name="Chevret D."/>
            <person name="Drula E."/>
            <person name="Kwon M.J."/>
            <person name="Gouret P."/>
            <person name="Lesage-Meessen L."/>
            <person name="Lombard V."/>
            <person name="Mariette J."/>
            <person name="Noirot C."/>
            <person name="Park J."/>
            <person name="Patyshakuliyeva A."/>
            <person name="Wieneger R.A.B."/>
            <person name="Wosten H.A.B."/>
            <person name="Martin F."/>
            <person name="Coutinho P.M."/>
            <person name="de Vries R."/>
            <person name="Martinez A.T."/>
            <person name="Klopp C."/>
            <person name="Pontarotti P."/>
            <person name="Henrissat B."/>
            <person name="Record E."/>
        </authorList>
    </citation>
    <scope>NUCLEOTIDE SEQUENCE [LARGE SCALE GENOMIC DNA]</scope>
    <source>
        <strain evidence="4">BRFM137</strain>
    </source>
</reference>
<feature type="region of interest" description="Disordered" evidence="1">
    <location>
        <begin position="147"/>
        <end position="209"/>
    </location>
</feature>
<keyword evidence="5" id="KW-1185">Reference proteome</keyword>
<keyword evidence="2" id="KW-0812">Transmembrane</keyword>
<gene>
    <name evidence="4" type="ORF">BN946_scf184395.g3</name>
</gene>
<evidence type="ECO:0000313" key="5">
    <source>
        <dbReference type="Proteomes" id="UP000029665"/>
    </source>
</evidence>
<dbReference type="PROSITE" id="PS51673">
    <property type="entry name" value="SUZ"/>
    <property type="match status" value="1"/>
</dbReference>
<dbReference type="InterPro" id="IPR024771">
    <property type="entry name" value="SUZ"/>
</dbReference>
<comment type="caution">
    <text evidence="4">The sequence shown here is derived from an EMBL/GenBank/DDBJ whole genome shotgun (WGS) entry which is preliminary data.</text>
</comment>
<feature type="compositionally biased region" description="Low complexity" evidence="1">
    <location>
        <begin position="100"/>
        <end position="122"/>
    </location>
</feature>
<feature type="region of interest" description="Disordered" evidence="1">
    <location>
        <begin position="1"/>
        <end position="122"/>
    </location>
</feature>
<dbReference type="AlphaFoldDB" id="A0A060SQU1"/>
<organism evidence="4 5">
    <name type="scientific">Pycnoporus cinnabarinus</name>
    <name type="common">Cinnabar-red polypore</name>
    <name type="synonym">Trametes cinnabarina</name>
    <dbReference type="NCBI Taxonomy" id="5643"/>
    <lineage>
        <taxon>Eukaryota</taxon>
        <taxon>Fungi</taxon>
        <taxon>Dikarya</taxon>
        <taxon>Basidiomycota</taxon>
        <taxon>Agaricomycotina</taxon>
        <taxon>Agaricomycetes</taxon>
        <taxon>Polyporales</taxon>
        <taxon>Polyporaceae</taxon>
        <taxon>Trametes</taxon>
    </lineage>
</organism>
<evidence type="ECO:0000313" key="4">
    <source>
        <dbReference type="EMBL" id="CDO76541.1"/>
    </source>
</evidence>
<feature type="transmembrane region" description="Helical" evidence="2">
    <location>
        <begin position="450"/>
        <end position="473"/>
    </location>
</feature>
<dbReference type="HOGENOM" id="CLU_496188_0_0_1"/>
<evidence type="ECO:0000256" key="2">
    <source>
        <dbReference type="SAM" id="Phobius"/>
    </source>
</evidence>
<feature type="compositionally biased region" description="Acidic residues" evidence="1">
    <location>
        <begin position="40"/>
        <end position="52"/>
    </location>
</feature>
<evidence type="ECO:0000256" key="1">
    <source>
        <dbReference type="SAM" id="MobiDB-lite"/>
    </source>
</evidence>
<feature type="transmembrane region" description="Helical" evidence="2">
    <location>
        <begin position="396"/>
        <end position="416"/>
    </location>
</feature>
<dbReference type="Pfam" id="PF12752">
    <property type="entry name" value="SUZ"/>
    <property type="match status" value="1"/>
</dbReference>
<feature type="compositionally biased region" description="Basic and acidic residues" evidence="1">
    <location>
        <begin position="53"/>
        <end position="62"/>
    </location>
</feature>
<dbReference type="OrthoDB" id="3159957at2759"/>
<proteinExistence type="predicted"/>
<dbReference type="Proteomes" id="UP000029665">
    <property type="component" value="Unassembled WGS sequence"/>
</dbReference>
<keyword evidence="2" id="KW-1133">Transmembrane helix</keyword>
<dbReference type="EMBL" id="CCBP010000387">
    <property type="protein sequence ID" value="CDO76541.1"/>
    <property type="molecule type" value="Genomic_DNA"/>
</dbReference>
<dbReference type="Pfam" id="PF16015">
    <property type="entry name" value="Promethin"/>
    <property type="match status" value="1"/>
</dbReference>
<keyword evidence="2" id="KW-0472">Membrane</keyword>
<accession>A0A060SQU1</accession>
<dbReference type="STRING" id="5643.A0A060SQU1"/>
<evidence type="ECO:0000259" key="3">
    <source>
        <dbReference type="PROSITE" id="PS51673"/>
    </source>
</evidence>
<protein>
    <recommendedName>
        <fullName evidence="3">SUZ domain-containing protein</fullName>
    </recommendedName>
</protein>
<feature type="compositionally biased region" description="Polar residues" evidence="1">
    <location>
        <begin position="1"/>
        <end position="36"/>
    </location>
</feature>